<name>A0A0A9DBH1_ARUDO</name>
<sequence>MLFLAEDVLLEYTLIYSSGSKCVTPPLPPELACPQASALGNCFCTTYRSS</sequence>
<accession>A0A0A9DBH1</accession>
<evidence type="ECO:0000313" key="1">
    <source>
        <dbReference type="EMBL" id="JAD81082.1"/>
    </source>
</evidence>
<protein>
    <submittedName>
        <fullName evidence="1">Uncharacterized protein</fullName>
    </submittedName>
</protein>
<reference evidence="1" key="2">
    <citation type="journal article" date="2015" name="Data Brief">
        <title>Shoot transcriptome of the giant reed, Arundo donax.</title>
        <authorList>
            <person name="Barrero R.A."/>
            <person name="Guerrero F.D."/>
            <person name="Moolhuijzen P."/>
            <person name="Goolsby J.A."/>
            <person name="Tidwell J."/>
            <person name="Bellgard S.E."/>
            <person name="Bellgard M.I."/>
        </authorList>
    </citation>
    <scope>NUCLEOTIDE SEQUENCE</scope>
    <source>
        <tissue evidence="1">Shoot tissue taken approximately 20 cm above the soil surface</tissue>
    </source>
</reference>
<organism evidence="1">
    <name type="scientific">Arundo donax</name>
    <name type="common">Giant reed</name>
    <name type="synonym">Donax arundinaceus</name>
    <dbReference type="NCBI Taxonomy" id="35708"/>
    <lineage>
        <taxon>Eukaryota</taxon>
        <taxon>Viridiplantae</taxon>
        <taxon>Streptophyta</taxon>
        <taxon>Embryophyta</taxon>
        <taxon>Tracheophyta</taxon>
        <taxon>Spermatophyta</taxon>
        <taxon>Magnoliopsida</taxon>
        <taxon>Liliopsida</taxon>
        <taxon>Poales</taxon>
        <taxon>Poaceae</taxon>
        <taxon>PACMAD clade</taxon>
        <taxon>Arundinoideae</taxon>
        <taxon>Arundineae</taxon>
        <taxon>Arundo</taxon>
    </lineage>
</organism>
<reference evidence="1" key="1">
    <citation type="submission" date="2014-09" db="EMBL/GenBank/DDBJ databases">
        <authorList>
            <person name="Magalhaes I.L.F."/>
            <person name="Oliveira U."/>
            <person name="Santos F.R."/>
            <person name="Vidigal T.H.D.A."/>
            <person name="Brescovit A.D."/>
            <person name="Santos A.J."/>
        </authorList>
    </citation>
    <scope>NUCLEOTIDE SEQUENCE</scope>
    <source>
        <tissue evidence="1">Shoot tissue taken approximately 20 cm above the soil surface</tissue>
    </source>
</reference>
<proteinExistence type="predicted"/>
<dbReference type="EMBL" id="GBRH01216813">
    <property type="protein sequence ID" value="JAD81082.1"/>
    <property type="molecule type" value="Transcribed_RNA"/>
</dbReference>
<dbReference type="AlphaFoldDB" id="A0A0A9DBH1"/>